<feature type="disulfide bond" evidence="13">
    <location>
        <begin position="107"/>
        <end position="145"/>
    </location>
</feature>
<evidence type="ECO:0000313" key="18">
    <source>
        <dbReference type="Proteomes" id="UP000835052"/>
    </source>
</evidence>
<dbReference type="PRINTS" id="PR00489">
    <property type="entry name" value="FRIZZLED"/>
</dbReference>
<dbReference type="GO" id="GO:0017147">
    <property type="term" value="F:Wnt-protein binding"/>
    <property type="evidence" value="ECO:0007669"/>
    <property type="project" value="TreeGrafter"/>
</dbReference>
<feature type="transmembrane region" description="Helical" evidence="14">
    <location>
        <begin position="520"/>
        <end position="541"/>
    </location>
</feature>
<feature type="transmembrane region" description="Helical" evidence="14">
    <location>
        <begin position="765"/>
        <end position="788"/>
    </location>
</feature>
<feature type="disulfide bond" evidence="13">
    <location>
        <begin position="138"/>
        <end position="162"/>
    </location>
</feature>
<dbReference type="FunFam" id="1.10.2000.10:FF:000016">
    <property type="entry name" value="Frizzled"/>
    <property type="match status" value="1"/>
</dbReference>
<feature type="transmembrane region" description="Helical" evidence="14">
    <location>
        <begin position="468"/>
        <end position="492"/>
    </location>
</feature>
<dbReference type="PANTHER" id="PTHR11309">
    <property type="entry name" value="FRIZZLED"/>
    <property type="match status" value="1"/>
</dbReference>
<evidence type="ECO:0000256" key="3">
    <source>
        <dbReference type="ARBA" id="ARBA00022473"/>
    </source>
</evidence>
<comment type="caution">
    <text evidence="13">Lacks conserved residue(s) required for the propagation of feature annotation.</text>
</comment>
<keyword evidence="10 13" id="KW-1015">Disulfide bond</keyword>
<dbReference type="InterPro" id="IPR020067">
    <property type="entry name" value="Frizzled_dom"/>
</dbReference>
<proteinExistence type="inferred from homology"/>
<evidence type="ECO:0000256" key="2">
    <source>
        <dbReference type="ARBA" id="ARBA00008077"/>
    </source>
</evidence>
<feature type="transmembrane region" description="Helical" evidence="14">
    <location>
        <begin position="381"/>
        <end position="400"/>
    </location>
</feature>
<evidence type="ECO:0000256" key="7">
    <source>
        <dbReference type="ARBA" id="ARBA00022729"/>
    </source>
</evidence>
<feature type="transmembrane region" description="Helical" evidence="14">
    <location>
        <begin position="816"/>
        <end position="836"/>
    </location>
</feature>
<keyword evidence="4" id="KW-1003">Cell membrane</keyword>
<dbReference type="CDD" id="cd15035">
    <property type="entry name" value="7tmF_FZD5_FZD8-like"/>
    <property type="match status" value="1"/>
</dbReference>
<sequence length="944" mass="107399">MVQQEIYVMSCRAYTRSVVCPERSVMVRLFFPWLMIITSGMRWKSVVVLCSFLQLVAAAKRCEPITVPLCKGIGYNMTSFPNSYGHEKQEEAGLEVHQFFPLVEVGCYQHLKFFLCTLYTPICQDNYDRAILPCQELCLEARKRCSPIMQKYGFRWPETLSCDALPKMSDQMTSGNICAAPPDTPKQLKPKEPEPPLFVPQNRPEVGISVERTDCQCTCNLPFQYIDNDRSKVMNVSNCAYPCHSPAYEMNKGLINNWMAFWSITCCVLSAFTFLTFIIETDRFQYPERPIFMLAFCQFMVSIGFIIRFSAGHDEVACEAFKIKGSDDNSGSLCFGVFLLTYFFGMAASVWWVILSLTWVLAAASKWSTEAIAAYSFHFHVVGWLVPAVQTVLVLIFNAIDGDPITGICYVGNTDVNFLRLFVLGPLVVYFSLGVLFLAVGFFNLWTIRNEVQKQHPGLDNASKLTQLMSKIGIFSVLYTLPSFIIILVLFYEQKHRPLWEEARLCSCAADNLRIGDSSLFVALMKTACMCVVGWTSGFWVCSTKTLSSWRNALCCLGQSHSGAKYQPADLLYAKSDMSSPHFFNTHLRRSSTSHFLNGPIKARDGGGRLIFAMEWILRHHSIQSMPLYNCSGKTSEEWTRLYGVPRSILGHADLLYGIFVELCYLPCMWVMLQKECIRLSCFKIMFLLGLVDMCAIAVNSIETGILLIEGAVYCSHPEMIYITGSIGLGLWCCACLVCLILVINRLFDILYPTLVKTYFAGSRTTLVLLVPITYGIYFTLFTSPLLFTSQYQAWFFDPFIHEGLSMEYQNFPHTANNMFIVVSTCLLYGYFCLALRKQFKRHYESTHQRSNKQVEIFLQSTLICMVNFVAAMVYVYMQFFPVPDFVIVIGHISWQLGHGCPALIYLLMNRTIRTGVSKFFKFRVTWKKGDYRDDDCDGGKRPS</sequence>
<dbReference type="InterPro" id="IPR019425">
    <property type="entry name" value="7TM_GPCR_serpentine_rcpt_Srt"/>
</dbReference>
<evidence type="ECO:0000256" key="8">
    <source>
        <dbReference type="ARBA" id="ARBA00022989"/>
    </source>
</evidence>
<dbReference type="GO" id="GO:0035567">
    <property type="term" value="P:non-canonical Wnt signaling pathway"/>
    <property type="evidence" value="ECO:0007669"/>
    <property type="project" value="TreeGrafter"/>
</dbReference>
<accession>A0A8S1GV43</accession>
<dbReference type="InterPro" id="IPR015526">
    <property type="entry name" value="Frizzled/SFRP"/>
</dbReference>
<dbReference type="GO" id="GO:0005886">
    <property type="term" value="C:plasma membrane"/>
    <property type="evidence" value="ECO:0007669"/>
    <property type="project" value="UniProtKB-SubCell"/>
</dbReference>
<keyword evidence="3" id="KW-0217">Developmental protein</keyword>
<feature type="transmembrane region" description="Helical" evidence="14">
    <location>
        <begin position="258"/>
        <end position="279"/>
    </location>
</feature>
<feature type="disulfide bond" evidence="13">
    <location>
        <begin position="62"/>
        <end position="123"/>
    </location>
</feature>
<feature type="transmembrane region" description="Helical" evidence="14">
    <location>
        <begin position="655"/>
        <end position="673"/>
    </location>
</feature>
<dbReference type="GO" id="GO:0097402">
    <property type="term" value="P:neuroblast migration"/>
    <property type="evidence" value="ECO:0007669"/>
    <property type="project" value="UniProtKB-ARBA"/>
</dbReference>
<evidence type="ECO:0000256" key="12">
    <source>
        <dbReference type="ARBA" id="ARBA00023180"/>
    </source>
</evidence>
<dbReference type="Pfam" id="PF01392">
    <property type="entry name" value="Fz"/>
    <property type="match status" value="1"/>
</dbReference>
<dbReference type="PROSITE" id="PS50038">
    <property type="entry name" value="FZ"/>
    <property type="match status" value="1"/>
</dbReference>
<dbReference type="OrthoDB" id="10053709at2759"/>
<evidence type="ECO:0000256" key="5">
    <source>
        <dbReference type="ARBA" id="ARBA00022687"/>
    </source>
</evidence>
<feature type="transmembrane region" description="Helical" evidence="14">
    <location>
        <begin position="886"/>
        <end position="909"/>
    </location>
</feature>
<reference evidence="17" key="1">
    <citation type="submission" date="2020-10" db="EMBL/GenBank/DDBJ databases">
        <authorList>
            <person name="Kikuchi T."/>
        </authorList>
    </citation>
    <scope>NUCLEOTIDE SEQUENCE</scope>
    <source>
        <strain evidence="17">NKZ352</strain>
    </source>
</reference>
<dbReference type="Proteomes" id="UP000835052">
    <property type="component" value="Unassembled WGS sequence"/>
</dbReference>
<dbReference type="Pfam" id="PF01534">
    <property type="entry name" value="Frizzled"/>
    <property type="match status" value="1"/>
</dbReference>
<dbReference type="Pfam" id="PF10321">
    <property type="entry name" value="7TM_GPCR_Srt"/>
    <property type="match status" value="1"/>
</dbReference>
<dbReference type="GO" id="GO:1904937">
    <property type="term" value="P:sensory neuron migration"/>
    <property type="evidence" value="ECO:0007669"/>
    <property type="project" value="UniProtKB-ARBA"/>
</dbReference>
<feature type="transmembrane region" description="Helical" evidence="14">
    <location>
        <begin position="421"/>
        <end position="448"/>
    </location>
</feature>
<evidence type="ECO:0000256" key="14">
    <source>
        <dbReference type="SAM" id="Phobius"/>
    </source>
</evidence>
<dbReference type="GO" id="GO:0042813">
    <property type="term" value="F:Wnt receptor activity"/>
    <property type="evidence" value="ECO:0007669"/>
    <property type="project" value="TreeGrafter"/>
</dbReference>
<gene>
    <name evidence="17" type="ORF">CAUJ_LOCUS2800</name>
</gene>
<dbReference type="Gene3D" id="1.10.2000.10">
    <property type="entry name" value="Frizzled cysteine-rich domain"/>
    <property type="match status" value="1"/>
</dbReference>
<feature type="disulfide bond" evidence="13">
    <location>
        <begin position="70"/>
        <end position="116"/>
    </location>
</feature>
<dbReference type="InterPro" id="IPR036790">
    <property type="entry name" value="Frizzled_dom_sf"/>
</dbReference>
<dbReference type="InterPro" id="IPR017981">
    <property type="entry name" value="GPCR_2-like_7TM"/>
</dbReference>
<evidence type="ECO:0000259" key="16">
    <source>
        <dbReference type="PROSITE" id="PS50261"/>
    </source>
</evidence>
<dbReference type="GO" id="GO:0060070">
    <property type="term" value="P:canonical Wnt signaling pathway"/>
    <property type="evidence" value="ECO:0007669"/>
    <property type="project" value="TreeGrafter"/>
</dbReference>
<evidence type="ECO:0000256" key="10">
    <source>
        <dbReference type="ARBA" id="ARBA00023157"/>
    </source>
</evidence>
<dbReference type="GO" id="GO:1905485">
    <property type="term" value="P:positive regulation of motor neuron migration"/>
    <property type="evidence" value="ECO:0007669"/>
    <property type="project" value="UniProtKB-ARBA"/>
</dbReference>
<keyword evidence="7" id="KW-0732">Signal</keyword>
<dbReference type="SUPFAM" id="SSF63501">
    <property type="entry name" value="Frizzled cysteine-rich domain"/>
    <property type="match status" value="1"/>
</dbReference>
<dbReference type="PANTHER" id="PTHR11309:SF126">
    <property type="entry name" value="FRIZZLED-2"/>
    <property type="match status" value="1"/>
</dbReference>
<comment type="subcellular location">
    <subcellularLocation>
        <location evidence="1">Cell membrane</location>
        <topology evidence="1">Multi-pass membrane protein</topology>
    </subcellularLocation>
</comment>
<feature type="transmembrane region" description="Helical" evidence="14">
    <location>
        <begin position="721"/>
        <end position="744"/>
    </location>
</feature>
<evidence type="ECO:0000256" key="13">
    <source>
        <dbReference type="PROSITE-ProRule" id="PRU00090"/>
    </source>
</evidence>
<dbReference type="PROSITE" id="PS50261">
    <property type="entry name" value="G_PROTEIN_RECEP_F2_4"/>
    <property type="match status" value="1"/>
</dbReference>
<keyword evidence="5" id="KW-0879">Wnt signaling pathway</keyword>
<dbReference type="FunFam" id="1.20.1070.10:FF:000491">
    <property type="entry name" value="Protein CBR-CFZ-2"/>
    <property type="match status" value="1"/>
</dbReference>
<keyword evidence="8 14" id="KW-1133">Transmembrane helix</keyword>
<feature type="transmembrane region" description="Helical" evidence="14">
    <location>
        <begin position="291"/>
        <end position="311"/>
    </location>
</feature>
<evidence type="ECO:0000259" key="15">
    <source>
        <dbReference type="PROSITE" id="PS50038"/>
    </source>
</evidence>
<protein>
    <submittedName>
        <fullName evidence="17">Uncharacterized protein</fullName>
    </submittedName>
</protein>
<comment type="caution">
    <text evidence="17">The sequence shown here is derived from an EMBL/GenBank/DDBJ whole genome shotgun (WGS) entry which is preliminary data.</text>
</comment>
<dbReference type="AlphaFoldDB" id="A0A8S1GV43"/>
<dbReference type="GO" id="GO:0097475">
    <property type="term" value="P:motor neuron migration"/>
    <property type="evidence" value="ECO:0007669"/>
    <property type="project" value="UniProtKB-ARBA"/>
</dbReference>
<feature type="transmembrane region" description="Helical" evidence="14">
    <location>
        <begin position="857"/>
        <end position="880"/>
    </location>
</feature>
<name>A0A8S1GV43_9PELO</name>
<dbReference type="SMART" id="SM01330">
    <property type="entry name" value="Frizzled"/>
    <property type="match status" value="1"/>
</dbReference>
<keyword evidence="12" id="KW-0325">Glycoprotein</keyword>
<keyword evidence="6 14" id="KW-0812">Transmembrane</keyword>
<feature type="transmembrane region" description="Helical" evidence="14">
    <location>
        <begin position="685"/>
        <end position="709"/>
    </location>
</feature>
<keyword evidence="9 14" id="KW-0472">Membrane</keyword>
<evidence type="ECO:0000313" key="17">
    <source>
        <dbReference type="EMBL" id="CAD6186881.1"/>
    </source>
</evidence>
<feature type="domain" description="G-protein coupled receptors family 2 profile 2" evidence="16">
    <location>
        <begin position="252"/>
        <end position="549"/>
    </location>
</feature>
<dbReference type="InterPro" id="IPR000539">
    <property type="entry name" value="Frizzled/Smoothened_7TM"/>
</dbReference>
<evidence type="ECO:0000256" key="1">
    <source>
        <dbReference type="ARBA" id="ARBA00004651"/>
    </source>
</evidence>
<evidence type="ECO:0000256" key="6">
    <source>
        <dbReference type="ARBA" id="ARBA00022692"/>
    </source>
</evidence>
<dbReference type="SUPFAM" id="SSF81321">
    <property type="entry name" value="Family A G protein-coupled receptor-like"/>
    <property type="match status" value="1"/>
</dbReference>
<keyword evidence="11" id="KW-0675">Receptor</keyword>
<keyword evidence="18" id="KW-1185">Reference proteome</keyword>
<dbReference type="Gene3D" id="1.20.1070.10">
    <property type="entry name" value="Rhodopsin 7-helix transmembrane proteins"/>
    <property type="match status" value="2"/>
</dbReference>
<evidence type="ECO:0000256" key="11">
    <source>
        <dbReference type="ARBA" id="ARBA00023170"/>
    </source>
</evidence>
<feature type="domain" description="FZ" evidence="15">
    <location>
        <begin position="57"/>
        <end position="181"/>
    </location>
</feature>
<evidence type="ECO:0000256" key="9">
    <source>
        <dbReference type="ARBA" id="ARBA00023136"/>
    </source>
</evidence>
<dbReference type="SMART" id="SM00063">
    <property type="entry name" value="FRI"/>
    <property type="match status" value="1"/>
</dbReference>
<evidence type="ECO:0000256" key="4">
    <source>
        <dbReference type="ARBA" id="ARBA00022475"/>
    </source>
</evidence>
<feature type="transmembrane region" description="Helical" evidence="14">
    <location>
        <begin position="332"/>
        <end position="361"/>
    </location>
</feature>
<dbReference type="EMBL" id="CAJGYM010000005">
    <property type="protein sequence ID" value="CAD6186881.1"/>
    <property type="molecule type" value="Genomic_DNA"/>
</dbReference>
<organism evidence="17 18">
    <name type="scientific">Caenorhabditis auriculariae</name>
    <dbReference type="NCBI Taxonomy" id="2777116"/>
    <lineage>
        <taxon>Eukaryota</taxon>
        <taxon>Metazoa</taxon>
        <taxon>Ecdysozoa</taxon>
        <taxon>Nematoda</taxon>
        <taxon>Chromadorea</taxon>
        <taxon>Rhabditida</taxon>
        <taxon>Rhabditina</taxon>
        <taxon>Rhabditomorpha</taxon>
        <taxon>Rhabditoidea</taxon>
        <taxon>Rhabditidae</taxon>
        <taxon>Peloderinae</taxon>
        <taxon>Caenorhabditis</taxon>
    </lineage>
</organism>
<comment type="similarity">
    <text evidence="2">Belongs to the G-protein coupled receptor Fz/Smo family.</text>
</comment>